<protein>
    <submittedName>
        <fullName evidence="1">Uncharacterized protein</fullName>
    </submittedName>
</protein>
<sequence length="73" mass="7933">MKLGNNRESIFNSVTGKIGSIDPKKIQQGSNQMHTSINGYDVTIRFYADANGTIINVDAFMGTATRVIGNLIN</sequence>
<accession>A0ABS7D3P4</accession>
<comment type="caution">
    <text evidence="1">The sequence shown here is derived from an EMBL/GenBank/DDBJ whole genome shotgun (WGS) entry which is preliminary data.</text>
</comment>
<evidence type="ECO:0000313" key="1">
    <source>
        <dbReference type="EMBL" id="MBW7474562.1"/>
    </source>
</evidence>
<dbReference type="EMBL" id="JAHZIJ010000003">
    <property type="protein sequence ID" value="MBW7474562.1"/>
    <property type="molecule type" value="Genomic_DNA"/>
</dbReference>
<organism evidence="1 2">
    <name type="scientific">Paenibacillus oenotherae</name>
    <dbReference type="NCBI Taxonomy" id="1435645"/>
    <lineage>
        <taxon>Bacteria</taxon>
        <taxon>Bacillati</taxon>
        <taxon>Bacillota</taxon>
        <taxon>Bacilli</taxon>
        <taxon>Bacillales</taxon>
        <taxon>Paenibacillaceae</taxon>
        <taxon>Paenibacillus</taxon>
    </lineage>
</organism>
<gene>
    <name evidence="1" type="ORF">K0T92_07375</name>
</gene>
<proteinExistence type="predicted"/>
<dbReference type="Proteomes" id="UP000812277">
    <property type="component" value="Unassembled WGS sequence"/>
</dbReference>
<name>A0ABS7D3P4_9BACL</name>
<reference evidence="1 2" key="1">
    <citation type="submission" date="2021-07" db="EMBL/GenBank/DDBJ databases">
        <title>Paenibacillus radiodurans sp. nov., isolated from the southeastern edge of Tengger Desert.</title>
        <authorList>
            <person name="Zhang G."/>
        </authorList>
    </citation>
    <scope>NUCLEOTIDE SEQUENCE [LARGE SCALE GENOMIC DNA]</scope>
    <source>
        <strain evidence="1 2">DT7-4</strain>
    </source>
</reference>
<keyword evidence="2" id="KW-1185">Reference proteome</keyword>
<evidence type="ECO:0000313" key="2">
    <source>
        <dbReference type="Proteomes" id="UP000812277"/>
    </source>
</evidence>